<dbReference type="SUPFAM" id="SSF50978">
    <property type="entry name" value="WD40 repeat-like"/>
    <property type="match status" value="1"/>
</dbReference>
<evidence type="ECO:0000256" key="5">
    <source>
        <dbReference type="PROSITE-ProRule" id="PRU00221"/>
    </source>
</evidence>
<dbReference type="PANTHER" id="PTHR44324">
    <property type="entry name" value="WD40 REPEAT DOMAIN 95"/>
    <property type="match status" value="1"/>
</dbReference>
<dbReference type="SUPFAM" id="SSF50998">
    <property type="entry name" value="Quinoprotein alcohol dehydrogenase-like"/>
    <property type="match status" value="1"/>
</dbReference>
<feature type="repeat" description="WD" evidence="5">
    <location>
        <begin position="492"/>
        <end position="533"/>
    </location>
</feature>
<dbReference type="PROSITE" id="PS50294">
    <property type="entry name" value="WD_REPEATS_REGION"/>
    <property type="match status" value="1"/>
</dbReference>
<reference evidence="8" key="1">
    <citation type="submission" date="2021-02" db="EMBL/GenBank/DDBJ databases">
        <authorList>
            <person name="Nowell W R."/>
        </authorList>
    </citation>
    <scope>NUCLEOTIDE SEQUENCE</scope>
</reference>
<dbReference type="GO" id="GO:0005509">
    <property type="term" value="F:calcium ion binding"/>
    <property type="evidence" value="ECO:0007669"/>
    <property type="project" value="InterPro"/>
</dbReference>
<dbReference type="Pfam" id="PF00400">
    <property type="entry name" value="WD40"/>
    <property type="match status" value="2"/>
</dbReference>
<keyword evidence="2 5" id="KW-0853">WD repeat</keyword>
<evidence type="ECO:0000256" key="3">
    <source>
        <dbReference type="ARBA" id="ARBA00022737"/>
    </source>
</evidence>
<name>A0A817TYE6_9BILA</name>
<dbReference type="SMART" id="SM00054">
    <property type="entry name" value="EFh"/>
    <property type="match status" value="2"/>
</dbReference>
<dbReference type="SUPFAM" id="SSF47473">
    <property type="entry name" value="EF-hand"/>
    <property type="match status" value="1"/>
</dbReference>
<dbReference type="SMART" id="SM00320">
    <property type="entry name" value="WD40"/>
    <property type="match status" value="10"/>
</dbReference>
<dbReference type="EMBL" id="CAJNYV010000011">
    <property type="protein sequence ID" value="CAF3321363.1"/>
    <property type="molecule type" value="Genomic_DNA"/>
</dbReference>
<dbReference type="InterPro" id="IPR011047">
    <property type="entry name" value="Quinoprotein_ADH-like_sf"/>
</dbReference>
<feature type="repeat" description="WD" evidence="5">
    <location>
        <begin position="580"/>
        <end position="621"/>
    </location>
</feature>
<dbReference type="PROSITE" id="PS50222">
    <property type="entry name" value="EF_HAND_2"/>
    <property type="match status" value="2"/>
</dbReference>
<dbReference type="CDD" id="cd00051">
    <property type="entry name" value="EFh"/>
    <property type="match status" value="1"/>
</dbReference>
<dbReference type="PROSITE" id="PS50082">
    <property type="entry name" value="WD_REPEATS_2"/>
    <property type="match status" value="6"/>
</dbReference>
<dbReference type="InterPro" id="IPR051242">
    <property type="entry name" value="WD-EF-hand_domain"/>
</dbReference>
<organism evidence="8 9">
    <name type="scientific">Rotaria socialis</name>
    <dbReference type="NCBI Taxonomy" id="392032"/>
    <lineage>
        <taxon>Eukaryota</taxon>
        <taxon>Metazoa</taxon>
        <taxon>Spiralia</taxon>
        <taxon>Gnathifera</taxon>
        <taxon>Rotifera</taxon>
        <taxon>Eurotatoria</taxon>
        <taxon>Bdelloidea</taxon>
        <taxon>Philodinida</taxon>
        <taxon>Philodinidae</taxon>
        <taxon>Rotaria</taxon>
    </lineage>
</organism>
<gene>
    <name evidence="8" type="ORF">KIK155_LOCUS518</name>
</gene>
<feature type="repeat" description="WD" evidence="5">
    <location>
        <begin position="468"/>
        <end position="481"/>
    </location>
</feature>
<dbReference type="InterPro" id="IPR011992">
    <property type="entry name" value="EF-hand-dom_pair"/>
</dbReference>
<dbReference type="InterPro" id="IPR018247">
    <property type="entry name" value="EF_Hand_1_Ca_BS"/>
</dbReference>
<evidence type="ECO:0000259" key="7">
    <source>
        <dbReference type="PROSITE" id="PS50222"/>
    </source>
</evidence>
<evidence type="ECO:0000313" key="9">
    <source>
        <dbReference type="Proteomes" id="UP000663865"/>
    </source>
</evidence>
<evidence type="ECO:0000256" key="6">
    <source>
        <dbReference type="SAM" id="MobiDB-lite"/>
    </source>
</evidence>
<dbReference type="Gene3D" id="1.10.238.10">
    <property type="entry name" value="EF-hand"/>
    <property type="match status" value="1"/>
</dbReference>
<feature type="repeat" description="WD" evidence="5">
    <location>
        <begin position="633"/>
        <end position="674"/>
    </location>
</feature>
<dbReference type="InterPro" id="IPR019775">
    <property type="entry name" value="WD40_repeat_CS"/>
</dbReference>
<dbReference type="SUPFAM" id="SSF82171">
    <property type="entry name" value="DPP6 N-terminal domain-like"/>
    <property type="match status" value="1"/>
</dbReference>
<feature type="repeat" description="WD" evidence="5">
    <location>
        <begin position="1030"/>
        <end position="1063"/>
    </location>
</feature>
<accession>A0A817TYE6</accession>
<evidence type="ECO:0000313" key="8">
    <source>
        <dbReference type="EMBL" id="CAF3321363.1"/>
    </source>
</evidence>
<feature type="domain" description="EF-hand" evidence="7">
    <location>
        <begin position="157"/>
        <end position="192"/>
    </location>
</feature>
<dbReference type="Proteomes" id="UP000663865">
    <property type="component" value="Unassembled WGS sequence"/>
</dbReference>
<dbReference type="PANTHER" id="PTHR44324:SF6">
    <property type="entry name" value="EF-HAND CALCIUM BINDING DOMAIN 8"/>
    <property type="match status" value="1"/>
</dbReference>
<evidence type="ECO:0000256" key="2">
    <source>
        <dbReference type="ARBA" id="ARBA00022574"/>
    </source>
</evidence>
<dbReference type="InterPro" id="IPR001680">
    <property type="entry name" value="WD40_rpt"/>
</dbReference>
<evidence type="ECO:0000256" key="4">
    <source>
        <dbReference type="ARBA" id="ARBA00022837"/>
    </source>
</evidence>
<feature type="region of interest" description="Disordered" evidence="6">
    <location>
        <begin position="74"/>
        <end position="101"/>
    </location>
</feature>
<dbReference type="InterPro" id="IPR002048">
    <property type="entry name" value="EF_hand_dom"/>
</dbReference>
<evidence type="ECO:0000256" key="1">
    <source>
        <dbReference type="ARBA" id="ARBA00014901"/>
    </source>
</evidence>
<dbReference type="PROSITE" id="PS00678">
    <property type="entry name" value="WD_REPEATS_1"/>
    <property type="match status" value="1"/>
</dbReference>
<keyword evidence="4" id="KW-0106">Calcium</keyword>
<dbReference type="InterPro" id="IPR015943">
    <property type="entry name" value="WD40/YVTN_repeat-like_dom_sf"/>
</dbReference>
<dbReference type="InterPro" id="IPR036322">
    <property type="entry name" value="WD40_repeat_dom_sf"/>
</dbReference>
<dbReference type="Gene3D" id="2.130.10.10">
    <property type="entry name" value="YVTN repeat-like/Quinoprotein amine dehydrogenase"/>
    <property type="match status" value="3"/>
</dbReference>
<dbReference type="Pfam" id="PF13499">
    <property type="entry name" value="EF-hand_7"/>
    <property type="match status" value="1"/>
</dbReference>
<proteinExistence type="predicted"/>
<comment type="caution">
    <text evidence="8">The sequence shown here is derived from an EMBL/GenBank/DDBJ whole genome shotgun (WGS) entry which is preliminary data.</text>
</comment>
<protein>
    <recommendedName>
        <fullName evidence="1">WD repeat-containing protein on Y chromosome</fullName>
    </recommendedName>
</protein>
<sequence>MNVNQKSQANTSSTHKNSFAHNESLLLSTVQSMESISDKSYKALQTLRSAQTGVRLSNKTFIDAVEQYLKHLRNETNKQNANGNDSTKDTTDNSDKISIAPFSKTTGTSLERTVEDMVTFEFVEKVRKSFAEADADSTGYLDVSEFTAFMRRTYPDITDRQARIVFMKIDTNCDGEVDLSEYLTYILFEHQEREIMYDMSKPMPYPTSPKEMTSKNRSLDFYINFQFFPGLSRAGKALDQIDYTYGRYISITRNGIVSHWSMSLKLIRESKIQSIEQRKQSLPLWITCSCVLPDMNYFAIATTERDLIFYDINSHTYAGSIIINYFPASLTTIDYRMNIKDSSQSTIFCGDLLGNLFIFQAKDQYRPMFHISDLAQNNNNETGSMRNYSFPRIVNNEYLTVSVTCFCNLHNDWIVQVKWIDDLDLFVSCALTSKQSLYIGDLNKKMEKYAVAKKGFAAFDYCKAHRTIVTGSYDGVIRFWDPFVTERATATLRGHNYSVTHLVVDNRENHIISIDKGKNIIIWDVHTLKIIQRMSHTILDLSEQDLTVCCLNPTQQRLIIGNKKLISLSHINESYIRHERTSHLYPITQILYNPLFDVIISCDEGSTINIWNILTGEKVMHILNAHVTEIDEYIEHAVEITAMCLDEAKRRLITGAHDGSLALWNFNNGHNLYRVNSNLAHAKEITALLHENERLFVAGWSRRIRVFHLGKSVVLRQVDEFRSLHNDDILSMSMMMNILATASYDGDIILWTIETGMPFMKLNSFEDVKPKLISLSWLYKQTTKGAIQAILPKYFSRRRKKNFKRHPIDNTERIRQSLLNRLRTNYETSVESVLKPDFDYQFNQSTISSDYHLDQLIFLHRREVNPSSATLITAGSMGWIWWWSIHVIGRLIAVFNGARKSQGLPIGFCFSRKRECSCLEHVLAMCVNEKCNILFTSDTAGYVAVWFIGDYACKLPDSKEKQMKLNEEKNQILTHFSSRLHANSVAIQEMKNQAEQKLRDHMGTPAIGINQDRATFLMNTVIYPQLLVAYRAHVRPITSIGYADDREIVITSSIDCTIRLFTLAGRYIGYMGQPISWGPLSSTIVLKDLPKEIPEDIRRVGSATTLELLRGDVGKRWKLLKHTIVAWTSLPIFRYFYQSKNSETEKSSVTIQTQSTIHDESTNSSINNFKKVDNEEKQEWIKRRERLRQIIKYDSVDFIPTKKKISVESMLKTQRENFGITMPILGQFTRKYMQHRPISNFDHIQIHGGKAIIYSLLPLASSSLDGLQRIVSQTEEIQTDILFEYDDRKLSGTGKNEFLQQKQLNRHSMTRPNEVFLNRDQSPKNLKNQYIEICPSMKVQTNTFPFK</sequence>
<feature type="compositionally biased region" description="Basic and acidic residues" evidence="6">
    <location>
        <begin position="86"/>
        <end position="95"/>
    </location>
</feature>
<feature type="repeat" description="WD" evidence="5">
    <location>
        <begin position="722"/>
        <end position="761"/>
    </location>
</feature>
<keyword evidence="3" id="KW-0677">Repeat</keyword>
<dbReference type="PROSITE" id="PS00018">
    <property type="entry name" value="EF_HAND_1"/>
    <property type="match status" value="2"/>
</dbReference>
<feature type="domain" description="EF-hand" evidence="7">
    <location>
        <begin position="121"/>
        <end position="156"/>
    </location>
</feature>